<accession>A0A090MTU2</accession>
<dbReference type="AlphaFoldDB" id="A0A090MTU2"/>
<organism evidence="2">
    <name type="scientific">Strongyloides ratti</name>
    <name type="common">Parasitic roundworm</name>
    <dbReference type="NCBI Taxonomy" id="34506"/>
    <lineage>
        <taxon>Eukaryota</taxon>
        <taxon>Metazoa</taxon>
        <taxon>Ecdysozoa</taxon>
        <taxon>Nematoda</taxon>
        <taxon>Chromadorea</taxon>
        <taxon>Rhabditida</taxon>
        <taxon>Tylenchina</taxon>
        <taxon>Panagrolaimomorpha</taxon>
        <taxon>Strongyloidoidea</taxon>
        <taxon>Strongyloididae</taxon>
        <taxon>Strongyloides</taxon>
    </lineage>
</organism>
<sequence>MIKLFILFTITISNIFSLPIQFITNDNLPLLEIGKTISGSPIIAIEHGESNPIKEDSVIEKDSENDPIIKFLNGPKNKR</sequence>
<dbReference type="CTD" id="36374128"/>
<dbReference type="Proteomes" id="UP000035682">
    <property type="component" value="Unplaced"/>
</dbReference>
<keyword evidence="3" id="KW-1185">Reference proteome</keyword>
<dbReference type="EMBL" id="LN609528">
    <property type="protein sequence ID" value="CEF61763.1"/>
    <property type="molecule type" value="Genomic_DNA"/>
</dbReference>
<dbReference type="OrthoDB" id="5844218at2759"/>
<evidence type="ECO:0000313" key="4">
    <source>
        <dbReference type="WBParaSite" id="SRAE_1000004000.1"/>
    </source>
</evidence>
<name>A0A090MTU2_STRRB</name>
<dbReference type="WBParaSite" id="SRAE_1000004000.1">
    <property type="protein sequence ID" value="SRAE_1000004000.1"/>
    <property type="gene ID" value="WBGene00256633"/>
</dbReference>
<gene>
    <name evidence="2 4 5" type="ORF">SRAE_1000004000</name>
</gene>
<dbReference type="RefSeq" id="XP_024500965.1">
    <property type="nucleotide sequence ID" value="XM_024646826.1"/>
</dbReference>
<dbReference type="WormBase" id="SRAE_1000004000">
    <property type="protein sequence ID" value="SRP02225"/>
    <property type="gene ID" value="WBGene00256633"/>
</dbReference>
<feature type="chain" id="PRO_5015031274" evidence="1">
    <location>
        <begin position="18"/>
        <end position="79"/>
    </location>
</feature>
<feature type="signal peptide" evidence="1">
    <location>
        <begin position="1"/>
        <end position="17"/>
    </location>
</feature>
<proteinExistence type="predicted"/>
<reference evidence="2 3" key="1">
    <citation type="submission" date="2014-09" db="EMBL/GenBank/DDBJ databases">
        <authorList>
            <person name="Martin A.A."/>
        </authorList>
    </citation>
    <scope>NUCLEOTIDE SEQUENCE</scope>
    <source>
        <strain evidence="3">ED321</strain>
        <strain evidence="2">ED321 Heterogonic</strain>
    </source>
</reference>
<reference evidence="4" key="2">
    <citation type="submission" date="2020-12" db="UniProtKB">
        <authorList>
            <consortium name="WormBaseParasite"/>
        </authorList>
    </citation>
    <scope>IDENTIFICATION</scope>
</reference>
<evidence type="ECO:0000313" key="2">
    <source>
        <dbReference type="EMBL" id="CEF61763.1"/>
    </source>
</evidence>
<evidence type="ECO:0000313" key="5">
    <source>
        <dbReference type="WormBase" id="SRAE_1000004000"/>
    </source>
</evidence>
<keyword evidence="1" id="KW-0732">Signal</keyword>
<protein>
    <submittedName>
        <fullName evidence="2 4">Uncharacterized protein</fullName>
    </submittedName>
</protein>
<evidence type="ECO:0000313" key="3">
    <source>
        <dbReference type="Proteomes" id="UP000035682"/>
    </source>
</evidence>
<evidence type="ECO:0000256" key="1">
    <source>
        <dbReference type="SAM" id="SignalP"/>
    </source>
</evidence>
<dbReference type="GeneID" id="36374128"/>